<keyword evidence="3" id="KW-1185">Reference proteome</keyword>
<keyword evidence="1" id="KW-0812">Transmembrane</keyword>
<evidence type="ECO:0000313" key="3">
    <source>
        <dbReference type="Proteomes" id="UP001059824"/>
    </source>
</evidence>
<keyword evidence="1" id="KW-0472">Membrane</keyword>
<organism evidence="2 3">
    <name type="scientific">Candidatus Mycosynbacter amalyticus</name>
    <dbReference type="NCBI Taxonomy" id="2665156"/>
    <lineage>
        <taxon>Bacteria</taxon>
        <taxon>Candidatus Saccharimonadota</taxon>
        <taxon>Candidatus Saccharimonadota incertae sedis</taxon>
        <taxon>Candidatus Mycosynbacter</taxon>
    </lineage>
</organism>
<accession>A0A857MKK1</accession>
<evidence type="ECO:0000313" key="2">
    <source>
        <dbReference type="EMBL" id="QHN42275.1"/>
    </source>
</evidence>
<proteinExistence type="predicted"/>
<reference evidence="2" key="1">
    <citation type="journal article" date="2021" name="Nat. Microbiol.">
        <title>Cocultivation of an ultrasmall environmental parasitic bacterium with lytic ability against bacteria associated with wastewater foams.</title>
        <authorList>
            <person name="Batinovic S."/>
            <person name="Rose J.J.A."/>
            <person name="Ratcliffe J."/>
            <person name="Seviour R.J."/>
            <person name="Petrovski S."/>
        </authorList>
    </citation>
    <scope>NUCLEOTIDE SEQUENCE</scope>
    <source>
        <strain evidence="2">JR1</strain>
    </source>
</reference>
<dbReference type="RefSeq" id="WP_260763492.1">
    <property type="nucleotide sequence ID" value="NZ_CP045921.1"/>
</dbReference>
<keyword evidence="1" id="KW-1133">Transmembrane helix</keyword>
<dbReference type="EMBL" id="CP045921">
    <property type="protein sequence ID" value="QHN42275.1"/>
    <property type="molecule type" value="Genomic_DNA"/>
</dbReference>
<dbReference type="KEGG" id="mama:GII36_00155"/>
<dbReference type="AlphaFoldDB" id="A0A857MKK1"/>
<evidence type="ECO:0000256" key="1">
    <source>
        <dbReference type="SAM" id="Phobius"/>
    </source>
</evidence>
<name>A0A857MKK1_9BACT</name>
<gene>
    <name evidence="2" type="ORF">GII36_00155</name>
</gene>
<feature type="transmembrane region" description="Helical" evidence="1">
    <location>
        <begin position="48"/>
        <end position="74"/>
    </location>
</feature>
<feature type="transmembrane region" description="Helical" evidence="1">
    <location>
        <begin position="19"/>
        <end position="42"/>
    </location>
</feature>
<sequence length="150" mass="16803">MDSTVLAVRAITAVYGRQLLWPALVVWLAIFAIIFGLSWWLAIAVDQLWWLLAVLLAPLFLVGIGIWSLCFVIISRLHPKLDKKQRRLTKDIVAGVTTLAVELGTPKFMILAHIVKDVMFGSSLRGSYIGSMASESADTKRKFDELRKSF</sequence>
<protein>
    <submittedName>
        <fullName evidence="2">Uncharacterized protein</fullName>
    </submittedName>
</protein>
<dbReference type="Proteomes" id="UP001059824">
    <property type="component" value="Chromosome"/>
</dbReference>